<comment type="caution">
    <text evidence="3">The sequence shown here is derived from an EMBL/GenBank/DDBJ whole genome shotgun (WGS) entry which is preliminary data.</text>
</comment>
<dbReference type="Proteomes" id="UP001430172">
    <property type="component" value="Unassembled WGS sequence"/>
</dbReference>
<dbReference type="Gene3D" id="3.10.350.10">
    <property type="entry name" value="LysM domain"/>
    <property type="match status" value="1"/>
</dbReference>
<keyword evidence="2" id="KW-0812">Transmembrane</keyword>
<protein>
    <submittedName>
        <fullName evidence="3">LysM peptidoglycan-binding domain-containing protein</fullName>
    </submittedName>
</protein>
<feature type="region of interest" description="Disordered" evidence="1">
    <location>
        <begin position="160"/>
        <end position="180"/>
    </location>
</feature>
<dbReference type="EMBL" id="JAFDVD010000012">
    <property type="protein sequence ID" value="MBM6400912.1"/>
    <property type="molecule type" value="Genomic_DNA"/>
</dbReference>
<evidence type="ECO:0000313" key="4">
    <source>
        <dbReference type="Proteomes" id="UP001430172"/>
    </source>
</evidence>
<evidence type="ECO:0000256" key="2">
    <source>
        <dbReference type="SAM" id="Phobius"/>
    </source>
</evidence>
<evidence type="ECO:0000313" key="3">
    <source>
        <dbReference type="EMBL" id="MBM6400912.1"/>
    </source>
</evidence>
<name>A0ABS2CLZ5_9MICO</name>
<dbReference type="RefSeq" id="WP_204131383.1">
    <property type="nucleotide sequence ID" value="NZ_JAFDVD010000012.1"/>
</dbReference>
<dbReference type="InterPro" id="IPR018392">
    <property type="entry name" value="LysM"/>
</dbReference>
<proteinExistence type="predicted"/>
<accession>A0ABS2CLZ5</accession>
<feature type="transmembrane region" description="Helical" evidence="2">
    <location>
        <begin position="44"/>
        <end position="70"/>
    </location>
</feature>
<gene>
    <name evidence="3" type="ORF">JQN70_10985</name>
</gene>
<keyword evidence="4" id="KW-1185">Reference proteome</keyword>
<evidence type="ECO:0000256" key="1">
    <source>
        <dbReference type="SAM" id="MobiDB-lite"/>
    </source>
</evidence>
<keyword evidence="2" id="KW-0472">Membrane</keyword>
<feature type="transmembrane region" description="Helical" evidence="2">
    <location>
        <begin position="91"/>
        <end position="116"/>
    </location>
</feature>
<dbReference type="InterPro" id="IPR036779">
    <property type="entry name" value="LysM_dom_sf"/>
</dbReference>
<dbReference type="PROSITE" id="PS51257">
    <property type="entry name" value="PROKAR_LIPOPROTEIN"/>
    <property type="match status" value="1"/>
</dbReference>
<keyword evidence="2" id="KW-1133">Transmembrane helix</keyword>
<reference evidence="3" key="1">
    <citation type="submission" date="2021-02" db="EMBL/GenBank/DDBJ databases">
        <title>Phycicoccus sp. MQZ13P-5T, whole genome shotgun sequence.</title>
        <authorList>
            <person name="Tuo L."/>
        </authorList>
    </citation>
    <scope>NUCLEOTIDE SEQUENCE</scope>
    <source>
        <strain evidence="3">MQZ13P-5</strain>
    </source>
</reference>
<dbReference type="CDD" id="cd00118">
    <property type="entry name" value="LysM"/>
    <property type="match status" value="1"/>
</dbReference>
<sequence>MFLRFIVSLATLVAAGGCAAGLSVVLGSTLAAALRGAPVEAADVLLALVAALGLLGLAWLALGVLLEALARVPGVVGRFARRASAALSPFVVRRVAAVVLGVGVGATGVGAGGAVAAPARAVGTVVAGALAPSAGPPVVLAAADPLPDPGWRVEPDPGWTPRAPAVRPQPDVSVVSGRGPAARDADGVVVVHRGDTLWSVAARHLGPGASDAEIAEQWPLWYAANRDVVGPDPDLLLPGQVLRAPSAVVS</sequence>
<organism evidence="3 4">
    <name type="scientific">Phycicoccus sonneratiae</name>
    <dbReference type="NCBI Taxonomy" id="2807628"/>
    <lineage>
        <taxon>Bacteria</taxon>
        <taxon>Bacillati</taxon>
        <taxon>Actinomycetota</taxon>
        <taxon>Actinomycetes</taxon>
        <taxon>Micrococcales</taxon>
        <taxon>Intrasporangiaceae</taxon>
        <taxon>Phycicoccus</taxon>
    </lineage>
</organism>